<name>A0A1G9NST6_9ACTN</name>
<dbReference type="EMBL" id="FNHE01000002">
    <property type="protein sequence ID" value="SDL89087.1"/>
    <property type="molecule type" value="Genomic_DNA"/>
</dbReference>
<accession>A0A1G9NST6</accession>
<keyword evidence="1" id="KW-0732">Signal</keyword>
<dbReference type="OrthoDB" id="7838675at2"/>
<evidence type="ECO:0000313" key="3">
    <source>
        <dbReference type="Proteomes" id="UP000198680"/>
    </source>
</evidence>
<dbReference type="InterPro" id="IPR006311">
    <property type="entry name" value="TAT_signal"/>
</dbReference>
<reference evidence="3" key="1">
    <citation type="submission" date="2016-10" db="EMBL/GenBank/DDBJ databases">
        <authorList>
            <person name="Varghese N."/>
            <person name="Submissions S."/>
        </authorList>
    </citation>
    <scope>NUCLEOTIDE SEQUENCE [LARGE SCALE GENOMIC DNA]</scope>
    <source>
        <strain evidence="3">DSM 45419</strain>
    </source>
</reference>
<feature type="chain" id="PRO_5011450026" evidence="1">
    <location>
        <begin position="30"/>
        <end position="182"/>
    </location>
</feature>
<keyword evidence="3" id="KW-1185">Reference proteome</keyword>
<proteinExistence type="predicted"/>
<organism evidence="2 3">
    <name type="scientific">Geodermatophilus siccatus</name>
    <dbReference type="NCBI Taxonomy" id="1137991"/>
    <lineage>
        <taxon>Bacteria</taxon>
        <taxon>Bacillati</taxon>
        <taxon>Actinomycetota</taxon>
        <taxon>Actinomycetes</taxon>
        <taxon>Geodermatophilales</taxon>
        <taxon>Geodermatophilaceae</taxon>
        <taxon>Geodermatophilus</taxon>
    </lineage>
</organism>
<evidence type="ECO:0000313" key="2">
    <source>
        <dbReference type="EMBL" id="SDL89087.1"/>
    </source>
</evidence>
<dbReference type="STRING" id="1137991.SAMN05660642_01152"/>
<dbReference type="Proteomes" id="UP000198680">
    <property type="component" value="Unassembled WGS sequence"/>
</dbReference>
<dbReference type="PROSITE" id="PS51318">
    <property type="entry name" value="TAT"/>
    <property type="match status" value="1"/>
</dbReference>
<protein>
    <submittedName>
        <fullName evidence="2">Uncharacterized protein</fullName>
    </submittedName>
</protein>
<dbReference type="AlphaFoldDB" id="A0A1G9NST6"/>
<feature type="signal peptide" evidence="1">
    <location>
        <begin position="1"/>
        <end position="29"/>
    </location>
</feature>
<gene>
    <name evidence="2" type="ORF">SAMN05660642_01152</name>
</gene>
<evidence type="ECO:0000256" key="1">
    <source>
        <dbReference type="SAM" id="SignalP"/>
    </source>
</evidence>
<sequence length="182" mass="18971">MRTPTRRTVTTAAAGLTGLCAAVLVPAVAAPQAAAHPGPEPHGWVETAWLTGYSLEDNSPAGTRATSSGRKAGGTGTHDDPITLAVGYAGGDEFPVGTVFYVPLVRAYFVVEDRCGGCSDWTPEADYTIDLWVGSDPDSSCMYAITGAHTVVRDAGPGWAVEYRPYELGSDCSTFGETPRAA</sequence>
<dbReference type="RefSeq" id="WP_139177025.1">
    <property type="nucleotide sequence ID" value="NZ_FNHE01000002.1"/>
</dbReference>